<accession>A0A1I7GAT5</accession>
<name>A0A1I7GAT5_9FLAO</name>
<protein>
    <recommendedName>
        <fullName evidence="3">DUF3828 domain-containing protein</fullName>
    </recommendedName>
</protein>
<proteinExistence type="predicted"/>
<dbReference type="AlphaFoldDB" id="A0A1I7GAT5"/>
<dbReference type="EMBL" id="FPBK01000004">
    <property type="protein sequence ID" value="SFU45481.1"/>
    <property type="molecule type" value="Genomic_DNA"/>
</dbReference>
<evidence type="ECO:0008006" key="3">
    <source>
        <dbReference type="Google" id="ProtNLM"/>
    </source>
</evidence>
<reference evidence="2" key="1">
    <citation type="submission" date="2016-10" db="EMBL/GenBank/DDBJ databases">
        <authorList>
            <person name="Varghese N."/>
            <person name="Submissions S."/>
        </authorList>
    </citation>
    <scope>NUCLEOTIDE SEQUENCE [LARGE SCALE GENOMIC DNA]</scope>
    <source>
        <strain evidence="2">CGMCC 1.12333</strain>
    </source>
</reference>
<keyword evidence="2" id="KW-1185">Reference proteome</keyword>
<dbReference type="Proteomes" id="UP000199138">
    <property type="component" value="Unassembled WGS sequence"/>
</dbReference>
<evidence type="ECO:0000313" key="1">
    <source>
        <dbReference type="EMBL" id="SFU45481.1"/>
    </source>
</evidence>
<sequence length="238" mass="28030">MLYYFLGYMLVDLVGVPLAAYNSYKLWNKNDSIENKIWVEESNSKEQKIVASVSTITTERDSIALTTLVREAYTWSYDNVTDEFPYLVKNESDSIFTGIDWKAYKATMLAYKNTDYFTEEFFKYHEIVATNIDASIRSADIKWRNMNDGISLWSSEVDDWCNCQDYPEDYWKTLVINQLMIKDTIAHFNLNWENYGEYSSMNYAVTAKKVDGKWKINALEGYQNYYTKEEYASFMSEE</sequence>
<dbReference type="STRING" id="1224947.SAMN05216480_10436"/>
<organism evidence="1 2">
    <name type="scientific">Pustulibacterium marinum</name>
    <dbReference type="NCBI Taxonomy" id="1224947"/>
    <lineage>
        <taxon>Bacteria</taxon>
        <taxon>Pseudomonadati</taxon>
        <taxon>Bacteroidota</taxon>
        <taxon>Flavobacteriia</taxon>
        <taxon>Flavobacteriales</taxon>
        <taxon>Flavobacteriaceae</taxon>
        <taxon>Pustulibacterium</taxon>
    </lineage>
</organism>
<gene>
    <name evidence="1" type="ORF">SAMN05216480_10436</name>
</gene>
<evidence type="ECO:0000313" key="2">
    <source>
        <dbReference type="Proteomes" id="UP000199138"/>
    </source>
</evidence>